<reference evidence="1 2" key="1">
    <citation type="journal article" date="2021" name="BMC Genomics">
        <title>Datura genome reveals duplications of psychoactive alkaloid biosynthetic genes and high mutation rate following tissue culture.</title>
        <authorList>
            <person name="Rajewski A."/>
            <person name="Carter-House D."/>
            <person name="Stajich J."/>
            <person name="Litt A."/>
        </authorList>
    </citation>
    <scope>NUCLEOTIDE SEQUENCE [LARGE SCALE GENOMIC DNA]</scope>
    <source>
        <strain evidence="1">AR-01</strain>
    </source>
</reference>
<comment type="caution">
    <text evidence="1">The sequence shown here is derived from an EMBL/GenBank/DDBJ whole genome shotgun (WGS) entry which is preliminary data.</text>
</comment>
<gene>
    <name evidence="1" type="ORF">HAX54_041803</name>
</gene>
<dbReference type="EMBL" id="JACEIK010006063">
    <property type="protein sequence ID" value="MCE2055023.1"/>
    <property type="molecule type" value="Genomic_DNA"/>
</dbReference>
<feature type="non-terminal residue" evidence="1">
    <location>
        <position position="1"/>
    </location>
</feature>
<dbReference type="Proteomes" id="UP000823775">
    <property type="component" value="Unassembled WGS sequence"/>
</dbReference>
<accession>A0ABS8W3A1</accession>
<evidence type="ECO:0000313" key="2">
    <source>
        <dbReference type="Proteomes" id="UP000823775"/>
    </source>
</evidence>
<organism evidence="1 2">
    <name type="scientific">Datura stramonium</name>
    <name type="common">Jimsonweed</name>
    <name type="synonym">Common thornapple</name>
    <dbReference type="NCBI Taxonomy" id="4076"/>
    <lineage>
        <taxon>Eukaryota</taxon>
        <taxon>Viridiplantae</taxon>
        <taxon>Streptophyta</taxon>
        <taxon>Embryophyta</taxon>
        <taxon>Tracheophyta</taxon>
        <taxon>Spermatophyta</taxon>
        <taxon>Magnoliopsida</taxon>
        <taxon>eudicotyledons</taxon>
        <taxon>Gunneridae</taxon>
        <taxon>Pentapetalae</taxon>
        <taxon>asterids</taxon>
        <taxon>lamiids</taxon>
        <taxon>Solanales</taxon>
        <taxon>Solanaceae</taxon>
        <taxon>Solanoideae</taxon>
        <taxon>Datureae</taxon>
        <taxon>Datura</taxon>
    </lineage>
</organism>
<name>A0ABS8W3A1_DATST</name>
<protein>
    <submittedName>
        <fullName evidence="1">Uncharacterized protein</fullName>
    </submittedName>
</protein>
<keyword evidence="2" id="KW-1185">Reference proteome</keyword>
<sequence length="162" mass="18942">HQQHRHTARREAPAHWRYKTREAATDSALGRCDKTSGQDVTTVSTGILMKSDVQVIGHDFQQKLSLDSENGVQNCWMSTKGIAQDKQHKAWREAQEHVPHGLARHAVEATQYNCNARICWRLQEREAQQFWRFQRRDTEQVYMQNILRESTEFPTLRSILKS</sequence>
<proteinExistence type="predicted"/>
<evidence type="ECO:0000313" key="1">
    <source>
        <dbReference type="EMBL" id="MCE2055023.1"/>
    </source>
</evidence>